<evidence type="ECO:0000313" key="2">
    <source>
        <dbReference type="EMBL" id="QQM61188.1"/>
    </source>
</evidence>
<accession>A0A0M0CHA7</accession>
<dbReference type="EMBL" id="CP066817">
    <property type="protein sequence ID" value="QQM61188.1"/>
    <property type="molecule type" value="Genomic_DNA"/>
</dbReference>
<dbReference type="PATRIC" id="fig|1590.142.peg.256"/>
<sequence>MSQLTKAITRQLQRQYAEPVLKDLNGNWYTGADVLEDLALCETSLQQQNVHAGQAILLSPAQVVTIPGLLLASWQLGLTVTLTPPSRQLPELAPQIYAAMVYSPSQTNQLATKLDPHEISVLTLILNTAPNFAYLVHDHAQPLTRRSQPDLILPASQLQFTQPQLLKMAEHGQTSAHVHDLYNLETGLLPCLTDLITATPFTIIPTKQDWPSKVG</sequence>
<dbReference type="RefSeq" id="WP_011100948.1">
    <property type="nucleotide sequence ID" value="NZ_AP018405.1"/>
</dbReference>
<evidence type="ECO:0000313" key="1">
    <source>
        <dbReference type="EMBL" id="ODO60325.1"/>
    </source>
</evidence>
<gene>
    <name evidence="2" type="ORF">JH395_01150</name>
    <name evidence="1" type="ORF">LPJSA22_00258</name>
</gene>
<name>A0A0M0CHA7_LACPN</name>
<dbReference type="AlphaFoldDB" id="A0A0M0CHA7"/>
<evidence type="ECO:0008006" key="5">
    <source>
        <dbReference type="Google" id="ProtNLM"/>
    </source>
</evidence>
<dbReference type="Proteomes" id="UP000094892">
    <property type="component" value="Unassembled WGS sequence"/>
</dbReference>
<dbReference type="Proteomes" id="UP000595466">
    <property type="component" value="Chromosome"/>
</dbReference>
<evidence type="ECO:0000313" key="4">
    <source>
        <dbReference type="Proteomes" id="UP000595466"/>
    </source>
</evidence>
<dbReference type="EMBL" id="MCOL01000001">
    <property type="protein sequence ID" value="ODO60325.1"/>
    <property type="molecule type" value="Genomic_DNA"/>
</dbReference>
<dbReference type="OMA" id="MVYSPRQ"/>
<protein>
    <recommendedName>
        <fullName evidence="5">AMP-dependent synthetase/ligase domain-containing protein</fullName>
    </recommendedName>
</protein>
<reference evidence="2 4" key="2">
    <citation type="submission" date="2020-12" db="EMBL/GenBank/DDBJ databases">
        <title>Whole genome sequencing of Lactobacillus plantarum PC518.</title>
        <authorList>
            <person name="Guo Q."/>
        </authorList>
    </citation>
    <scope>NUCLEOTIDE SEQUENCE [LARGE SCALE GENOMIC DNA]</scope>
    <source>
        <strain evidence="2 4">PC518</strain>
    </source>
</reference>
<proteinExistence type="predicted"/>
<evidence type="ECO:0000313" key="3">
    <source>
        <dbReference type="Proteomes" id="UP000094892"/>
    </source>
</evidence>
<reference evidence="1 3" key="1">
    <citation type="submission" date="2016-08" db="EMBL/GenBank/DDBJ databases">
        <title>Genome sequencing of Lactobacillus plantarum JSA22, isolated from fermented soybean paste.</title>
        <authorList>
            <person name="Choi H.S."/>
        </authorList>
    </citation>
    <scope>NUCLEOTIDE SEQUENCE [LARGE SCALE GENOMIC DNA]</scope>
    <source>
        <strain evidence="1 3">JSA22</strain>
    </source>
</reference>
<organism evidence="1 3">
    <name type="scientific">Lactiplantibacillus plantarum</name>
    <name type="common">Lactobacillus plantarum</name>
    <dbReference type="NCBI Taxonomy" id="1590"/>
    <lineage>
        <taxon>Bacteria</taxon>
        <taxon>Bacillati</taxon>
        <taxon>Bacillota</taxon>
        <taxon>Bacilli</taxon>
        <taxon>Lactobacillales</taxon>
        <taxon>Lactobacillaceae</taxon>
        <taxon>Lactiplantibacillus</taxon>
    </lineage>
</organism>